<comment type="similarity">
    <text evidence="7">Belongs to the TonB-dependent receptor family.</text>
</comment>
<evidence type="ECO:0000256" key="2">
    <source>
        <dbReference type="ARBA" id="ARBA00022448"/>
    </source>
</evidence>
<dbReference type="InterPro" id="IPR036942">
    <property type="entry name" value="Beta-barrel_TonB_sf"/>
</dbReference>
<dbReference type="STRING" id="228957.SAMN04488008_104257"/>
<keyword evidence="2 7" id="KW-0813">Transport</keyword>
<dbReference type="Gene3D" id="2.60.40.1120">
    <property type="entry name" value="Carboxypeptidase-like, regulatory domain"/>
    <property type="match status" value="1"/>
</dbReference>
<dbReference type="SUPFAM" id="SSF56935">
    <property type="entry name" value="Porins"/>
    <property type="match status" value="1"/>
</dbReference>
<evidence type="ECO:0000256" key="7">
    <source>
        <dbReference type="PROSITE-ProRule" id="PRU01360"/>
    </source>
</evidence>
<keyword evidence="3 7" id="KW-1134">Transmembrane beta strand</keyword>
<dbReference type="NCBIfam" id="TIGR04056">
    <property type="entry name" value="OMP_RagA_SusC"/>
    <property type="match status" value="1"/>
</dbReference>
<accession>A0A1H7RDN9</accession>
<dbReference type="Pfam" id="PF07715">
    <property type="entry name" value="Plug"/>
    <property type="match status" value="1"/>
</dbReference>
<evidence type="ECO:0000256" key="6">
    <source>
        <dbReference type="ARBA" id="ARBA00023237"/>
    </source>
</evidence>
<dbReference type="AlphaFoldDB" id="A0A1H7RDN9"/>
<organism evidence="9 10">
    <name type="scientific">Maribacter orientalis</name>
    <dbReference type="NCBI Taxonomy" id="228957"/>
    <lineage>
        <taxon>Bacteria</taxon>
        <taxon>Pseudomonadati</taxon>
        <taxon>Bacteroidota</taxon>
        <taxon>Flavobacteriia</taxon>
        <taxon>Flavobacteriales</taxon>
        <taxon>Flavobacteriaceae</taxon>
        <taxon>Maribacter</taxon>
    </lineage>
</organism>
<dbReference type="RefSeq" id="WP_091623905.1">
    <property type="nucleotide sequence ID" value="NZ_FNZN01000004.1"/>
</dbReference>
<dbReference type="FunFam" id="2.170.130.10:FF:000008">
    <property type="entry name" value="SusC/RagA family TonB-linked outer membrane protein"/>
    <property type="match status" value="1"/>
</dbReference>
<evidence type="ECO:0000313" key="9">
    <source>
        <dbReference type="EMBL" id="SEL58351.1"/>
    </source>
</evidence>
<dbReference type="InterPro" id="IPR012910">
    <property type="entry name" value="Plug_dom"/>
</dbReference>
<feature type="domain" description="TonB-dependent receptor plug" evidence="8">
    <location>
        <begin position="123"/>
        <end position="237"/>
    </location>
</feature>
<evidence type="ECO:0000256" key="5">
    <source>
        <dbReference type="ARBA" id="ARBA00023136"/>
    </source>
</evidence>
<evidence type="ECO:0000313" key="10">
    <source>
        <dbReference type="Proteomes" id="UP000198990"/>
    </source>
</evidence>
<proteinExistence type="inferred from homology"/>
<dbReference type="PROSITE" id="PS52016">
    <property type="entry name" value="TONB_DEPENDENT_REC_3"/>
    <property type="match status" value="1"/>
</dbReference>
<dbReference type="EMBL" id="FNZN01000004">
    <property type="protein sequence ID" value="SEL58351.1"/>
    <property type="molecule type" value="Genomic_DNA"/>
</dbReference>
<evidence type="ECO:0000259" key="8">
    <source>
        <dbReference type="Pfam" id="PF07715"/>
    </source>
</evidence>
<keyword evidence="5 7" id="KW-0472">Membrane</keyword>
<sequence>MKKKLLLKIGYLKNFGFSIIMLLFIMNVNAQTSVSGTISDEDAPIPAANVVLKGTSNGTAADFDGNYQIQNVPANGVLIFSSIGYKTKEIAVNGQTQINVSLEFDISSLDEVVVIGYGSLKRTDLTGAVTSISAESIEQSVPTSIDQVLQGRAAGVQLQQNSGAPGGSSSIRIRGVSSLTGSNEPIFVIDGVIIDNTTGSGSQNALSAINPSDIVSLDVLKDASATAIYGSRAANGVIIVTTKRGKKGESTINLDSYIGWQEIPTKLNLLNLQEYAIHKNTRSDLGIVQRDPDFVRTDLLGEGTDWQDALFNRAFMQSHNLSISGGSEKSTYSMGIGYLDQEGIAFGSSFERFNLRGVVDTQVKEYLKVGINFAFNNSKQTTTVSDGSLISIALRQTPNVAIRNADGSFDGPATNEFVQNNPIGLASIRDNRNETAGLRANTFAELSIFKGLKFKTQYAIDYGFSNAYTFNPSYTFGALQNDIREGTRTKAYSKYYNISNLLSYDNTFGKSTINGILGQEYQESSFENLFGYRSGYLTNTATDLNLGDATTARNNNARFSNSISSYFGRAFYSFDDKYLLTTTLRYDGSSRFAKENRWGWFPSAALAWKISNENFLKDNTTVNNLKLRVGWGAVGNQSVPNYAFTSLYGASATNQGTGLLPSNTANPELKWETTYSSNLGLDIGLFNNRVELIADIYYKKTQDLLLQLPLPAYAGSSGVGATAAPTVNIGSLENKGLELTLNTVNADTKDFLWRSNFVFSMNRNKVLSLNSETGILDETLREGSETTIVTRTAVGQPIGQFYGYKVIGRFENATDFYYRNENGEIVPTPLPSDVNTIGENATWIGDYKFADINNDGVINEQDRTYIGNPSPDFTFGIGNTFSYQGLDMTIFLSGSYGNEVVNYQRRFLENPRGNTNLLNSALGYAELALINPNGPNDYRNVEIVGGDKYMPRIAASSASSTSNFRYSDRFVEDGSYLRIQNISLGYNLPTSFISKFGLSNLKVYSNMQNVFTFTKYSGYDPEVGSINQNVLLTGIDNARYPSPHIYTIGINAKF</sequence>
<dbReference type="InterPro" id="IPR037066">
    <property type="entry name" value="Plug_dom_sf"/>
</dbReference>
<dbReference type="InterPro" id="IPR023996">
    <property type="entry name" value="TonB-dep_OMP_SusC/RagA"/>
</dbReference>
<evidence type="ECO:0000256" key="4">
    <source>
        <dbReference type="ARBA" id="ARBA00022692"/>
    </source>
</evidence>
<dbReference type="SUPFAM" id="SSF49464">
    <property type="entry name" value="Carboxypeptidase regulatory domain-like"/>
    <property type="match status" value="1"/>
</dbReference>
<dbReference type="NCBIfam" id="TIGR04057">
    <property type="entry name" value="SusC_RagA_signa"/>
    <property type="match status" value="1"/>
</dbReference>
<gene>
    <name evidence="9" type="ORF">SAMN04488008_104257</name>
</gene>
<keyword evidence="4 7" id="KW-0812">Transmembrane</keyword>
<keyword evidence="10" id="KW-1185">Reference proteome</keyword>
<reference evidence="10" key="1">
    <citation type="submission" date="2016-10" db="EMBL/GenBank/DDBJ databases">
        <authorList>
            <person name="Varghese N."/>
            <person name="Submissions S."/>
        </authorList>
    </citation>
    <scope>NUCLEOTIDE SEQUENCE [LARGE SCALE GENOMIC DNA]</scope>
    <source>
        <strain evidence="10">DSM 16471</strain>
    </source>
</reference>
<dbReference type="InterPro" id="IPR008969">
    <property type="entry name" value="CarboxyPept-like_regulatory"/>
</dbReference>
<dbReference type="Gene3D" id="2.40.170.20">
    <property type="entry name" value="TonB-dependent receptor, beta-barrel domain"/>
    <property type="match status" value="1"/>
</dbReference>
<comment type="subcellular location">
    <subcellularLocation>
        <location evidence="1 7">Cell outer membrane</location>
        <topology evidence="1 7">Multi-pass membrane protein</topology>
    </subcellularLocation>
</comment>
<dbReference type="Gene3D" id="2.170.130.10">
    <property type="entry name" value="TonB-dependent receptor, plug domain"/>
    <property type="match status" value="1"/>
</dbReference>
<dbReference type="Pfam" id="PF13715">
    <property type="entry name" value="CarbopepD_reg_2"/>
    <property type="match status" value="1"/>
</dbReference>
<dbReference type="GO" id="GO:0009279">
    <property type="term" value="C:cell outer membrane"/>
    <property type="evidence" value="ECO:0007669"/>
    <property type="project" value="UniProtKB-SubCell"/>
</dbReference>
<dbReference type="InterPro" id="IPR039426">
    <property type="entry name" value="TonB-dep_rcpt-like"/>
</dbReference>
<dbReference type="OrthoDB" id="9768177at2"/>
<protein>
    <submittedName>
        <fullName evidence="9">TonB-linked outer membrane protein, SusC/RagA family</fullName>
    </submittedName>
</protein>
<name>A0A1H7RDN9_9FLAO</name>
<keyword evidence="6 7" id="KW-0998">Cell outer membrane</keyword>
<dbReference type="InterPro" id="IPR023997">
    <property type="entry name" value="TonB-dep_OMP_SusC/RagA_CS"/>
</dbReference>
<evidence type="ECO:0000256" key="1">
    <source>
        <dbReference type="ARBA" id="ARBA00004571"/>
    </source>
</evidence>
<dbReference type="Proteomes" id="UP000198990">
    <property type="component" value="Unassembled WGS sequence"/>
</dbReference>
<evidence type="ECO:0000256" key="3">
    <source>
        <dbReference type="ARBA" id="ARBA00022452"/>
    </source>
</evidence>